<dbReference type="Proteomes" id="UP000528460">
    <property type="component" value="Unassembled WGS sequence"/>
</dbReference>
<gene>
    <name evidence="1" type="ORF">HNS30_12300</name>
</gene>
<evidence type="ECO:0000313" key="2">
    <source>
        <dbReference type="Proteomes" id="UP000528460"/>
    </source>
</evidence>
<dbReference type="EMBL" id="JABFJW010000076">
    <property type="protein sequence ID" value="NOK09808.1"/>
    <property type="molecule type" value="Genomic_DNA"/>
</dbReference>
<proteinExistence type="predicted"/>
<dbReference type="RefSeq" id="WP_171413983.1">
    <property type="nucleotide sequence ID" value="NZ_JABFJW010000076.1"/>
</dbReference>
<protein>
    <recommendedName>
        <fullName evidence="3">DUF4375 domain-containing protein</fullName>
    </recommendedName>
</protein>
<evidence type="ECO:0008006" key="3">
    <source>
        <dbReference type="Google" id="ProtNLM"/>
    </source>
</evidence>
<reference evidence="1 2" key="1">
    <citation type="submission" date="2020-05" db="EMBL/GenBank/DDBJ databases">
        <authorList>
            <person name="Whitworth D."/>
        </authorList>
    </citation>
    <scope>NUCLEOTIDE SEQUENCE [LARGE SCALE GENOMIC DNA]</scope>
    <source>
        <strain evidence="1 2">CA046A</strain>
    </source>
</reference>
<sequence>MSHPERNAMQPELVKMSVEDFESMDDLSLCRACVWDASMKMRGTDNETRSRVYGSLTEGQRAVFMFWVLNARGPRGFTQLHEQLPHLVYEDSFWDGLRAAGRLVGVPELVTLTDAFLALRDQEGNEDAIAKLDAALAQLIRRELPRFSAFIRAHPGQFVQLDS</sequence>
<comment type="caution">
    <text evidence="1">The sequence shown here is derived from an EMBL/GenBank/DDBJ whole genome shotgun (WGS) entry which is preliminary data.</text>
</comment>
<organism evidence="1 2">
    <name type="scientific">Corallococcus exercitus</name>
    <dbReference type="NCBI Taxonomy" id="2316736"/>
    <lineage>
        <taxon>Bacteria</taxon>
        <taxon>Pseudomonadati</taxon>
        <taxon>Myxococcota</taxon>
        <taxon>Myxococcia</taxon>
        <taxon>Myxococcales</taxon>
        <taxon>Cystobacterineae</taxon>
        <taxon>Myxococcaceae</taxon>
        <taxon>Corallococcus</taxon>
    </lineage>
</organism>
<evidence type="ECO:0000313" key="1">
    <source>
        <dbReference type="EMBL" id="NOK09808.1"/>
    </source>
</evidence>
<name>A0A7Y4JRG2_9BACT</name>
<dbReference type="AlphaFoldDB" id="A0A7Y4JRG2"/>
<accession>A0A7Y4JRG2</accession>